<proteinExistence type="predicted"/>
<sequence length="89" mass="9599">MANPFTSLRSFELGHLFYAQASVENDSDSHHLAEMVVILGPPPAGIIQKSDCATNSLDQQAKQTGNWTSSTEIPPISLEKLEANMQGKG</sequence>
<dbReference type="OrthoDB" id="5979581at2759"/>
<dbReference type="AlphaFoldDB" id="A0A0U5GGR8"/>
<dbReference type="EMBL" id="CDMC01000019">
    <property type="protein sequence ID" value="CEL10583.1"/>
    <property type="molecule type" value="Genomic_DNA"/>
</dbReference>
<dbReference type="Proteomes" id="UP000054771">
    <property type="component" value="Unassembled WGS sequence"/>
</dbReference>
<evidence type="ECO:0000313" key="1">
    <source>
        <dbReference type="EMBL" id="CEL10583.1"/>
    </source>
</evidence>
<keyword evidence="2" id="KW-1185">Reference proteome</keyword>
<name>A0A0U5GGR8_ASPCI</name>
<protein>
    <submittedName>
        <fullName evidence="1">Uncharacterized protein</fullName>
    </submittedName>
</protein>
<reference evidence="2" key="1">
    <citation type="journal article" date="2016" name="Genome Announc.">
        <title>Draft genome sequences of fungus Aspergillus calidoustus.</title>
        <authorList>
            <person name="Horn F."/>
            <person name="Linde J."/>
            <person name="Mattern D.J."/>
            <person name="Walther G."/>
            <person name="Guthke R."/>
            <person name="Scherlach K."/>
            <person name="Martin K."/>
            <person name="Brakhage A.A."/>
            <person name="Petzke L."/>
            <person name="Valiante V."/>
        </authorList>
    </citation>
    <scope>NUCLEOTIDE SEQUENCE [LARGE SCALE GENOMIC DNA]</scope>
    <source>
        <strain evidence="2">SF006504</strain>
    </source>
</reference>
<gene>
    <name evidence="1" type="ORF">ASPCAL13700</name>
</gene>
<evidence type="ECO:0000313" key="2">
    <source>
        <dbReference type="Proteomes" id="UP000054771"/>
    </source>
</evidence>
<organism evidence="1 2">
    <name type="scientific">Aspergillus calidoustus</name>
    <dbReference type="NCBI Taxonomy" id="454130"/>
    <lineage>
        <taxon>Eukaryota</taxon>
        <taxon>Fungi</taxon>
        <taxon>Dikarya</taxon>
        <taxon>Ascomycota</taxon>
        <taxon>Pezizomycotina</taxon>
        <taxon>Eurotiomycetes</taxon>
        <taxon>Eurotiomycetidae</taxon>
        <taxon>Eurotiales</taxon>
        <taxon>Aspergillaceae</taxon>
        <taxon>Aspergillus</taxon>
        <taxon>Aspergillus subgen. Nidulantes</taxon>
    </lineage>
</organism>
<dbReference type="Gene3D" id="1.10.510.10">
    <property type="entry name" value="Transferase(Phosphotransferase) domain 1"/>
    <property type="match status" value="1"/>
</dbReference>
<accession>A0A0U5GGR8</accession>